<reference evidence="2" key="1">
    <citation type="journal article" date="2019" name="Int. J. Syst. Evol. Microbiol.">
        <title>The Global Catalogue of Microorganisms (GCM) 10K type strain sequencing project: providing services to taxonomists for standard genome sequencing and annotation.</title>
        <authorList>
            <consortium name="The Broad Institute Genomics Platform"/>
            <consortium name="The Broad Institute Genome Sequencing Center for Infectious Disease"/>
            <person name="Wu L."/>
            <person name="Ma J."/>
        </authorList>
    </citation>
    <scope>NUCLEOTIDE SEQUENCE [LARGE SCALE GENOMIC DNA]</scope>
    <source>
        <strain evidence="2">JCM 17551</strain>
    </source>
</reference>
<dbReference type="Proteomes" id="UP001501565">
    <property type="component" value="Unassembled WGS sequence"/>
</dbReference>
<evidence type="ECO:0000313" key="2">
    <source>
        <dbReference type="Proteomes" id="UP001501565"/>
    </source>
</evidence>
<organism evidence="1 2">
    <name type="scientific">Litoribacillus peritrichatus</name>
    <dbReference type="NCBI Taxonomy" id="718191"/>
    <lineage>
        <taxon>Bacteria</taxon>
        <taxon>Pseudomonadati</taxon>
        <taxon>Pseudomonadota</taxon>
        <taxon>Gammaproteobacteria</taxon>
        <taxon>Oceanospirillales</taxon>
        <taxon>Oceanospirillaceae</taxon>
        <taxon>Litoribacillus</taxon>
    </lineage>
</organism>
<gene>
    <name evidence="1" type="ORF">GCM10022277_01660</name>
</gene>
<dbReference type="InterPro" id="IPR029063">
    <property type="entry name" value="SAM-dependent_MTases_sf"/>
</dbReference>
<comment type="caution">
    <text evidence="1">The sequence shown here is derived from an EMBL/GenBank/DDBJ whole genome shotgun (WGS) entry which is preliminary data.</text>
</comment>
<proteinExistence type="predicted"/>
<dbReference type="Gene3D" id="3.40.50.150">
    <property type="entry name" value="Vaccinia Virus protein VP39"/>
    <property type="match status" value="1"/>
</dbReference>
<accession>A0ABP7M2F3</accession>
<evidence type="ECO:0000313" key="1">
    <source>
        <dbReference type="EMBL" id="GAA3910714.1"/>
    </source>
</evidence>
<dbReference type="RefSeq" id="WP_344794477.1">
    <property type="nucleotide sequence ID" value="NZ_BAABBN010000003.1"/>
</dbReference>
<dbReference type="EMBL" id="BAABBN010000003">
    <property type="protein sequence ID" value="GAA3910714.1"/>
    <property type="molecule type" value="Genomic_DNA"/>
</dbReference>
<sequence>MTIDYSGFKREEYLKFIKEDIFKVGRVQSFNLLFDLIENLKDYPSIALLERSYIYNGYSIFSPLFSKTVEVIDYRPETANERSGFQKSWVDDYCRYMVRSESSVVIESDEPKFEGQIIESDLLLVPNVLHHCSDFEKTLTEIIQYSNAINKIAVFDSYIREEHQAPDDYARQTRWSLKRMMQSMGFSETQYQEAGNVFDAIRYMIFQADKLLSSEPELGDVKKSLYQLDDMLVDHCKNEEYRSLRRPHASLSTGYWAIYER</sequence>
<keyword evidence="2" id="KW-1185">Reference proteome</keyword>
<name>A0ABP7M2F3_9GAMM</name>
<protein>
    <submittedName>
        <fullName evidence="1">Uncharacterized protein</fullName>
    </submittedName>
</protein>